<evidence type="ECO:0000313" key="3">
    <source>
        <dbReference type="EMBL" id="WEW59366.1"/>
    </source>
</evidence>
<dbReference type="InterPro" id="IPR002616">
    <property type="entry name" value="tRNA_ribo_trans-like"/>
</dbReference>
<dbReference type="SUPFAM" id="SSF51713">
    <property type="entry name" value="tRNA-guanine transglycosylase"/>
    <property type="match status" value="1"/>
</dbReference>
<keyword evidence="1" id="KW-0862">Zinc</keyword>
<dbReference type="Pfam" id="PF01702">
    <property type="entry name" value="TGT"/>
    <property type="match status" value="1"/>
</dbReference>
<feature type="domain" description="tRNA-guanine(15) transglycosylase-like" evidence="2">
    <location>
        <begin position="34"/>
        <end position="251"/>
    </location>
</feature>
<keyword evidence="4" id="KW-1185">Reference proteome</keyword>
<keyword evidence="3" id="KW-0808">Transferase</keyword>
<organism evidence="3 4">
    <name type="scientific">Emydomyces testavorans</name>
    <dbReference type="NCBI Taxonomy" id="2070801"/>
    <lineage>
        <taxon>Eukaryota</taxon>
        <taxon>Fungi</taxon>
        <taxon>Dikarya</taxon>
        <taxon>Ascomycota</taxon>
        <taxon>Pezizomycotina</taxon>
        <taxon>Eurotiomycetes</taxon>
        <taxon>Eurotiomycetidae</taxon>
        <taxon>Onygenales</taxon>
        <taxon>Nannizziopsiaceae</taxon>
        <taxon>Emydomyces</taxon>
    </lineage>
</organism>
<dbReference type="GO" id="GO:0006400">
    <property type="term" value="P:tRNA modification"/>
    <property type="evidence" value="ECO:0007669"/>
    <property type="project" value="InterPro"/>
</dbReference>
<dbReference type="Gene3D" id="3.20.20.105">
    <property type="entry name" value="Queuine tRNA-ribosyltransferase-like"/>
    <property type="match status" value="1"/>
</dbReference>
<sequence length="251" mass="27452">MPTEATTPSPSNPPPRKQMPSALTFNLEARCSTTKARASTLILPHGPVQLPIFMPVATQASLKGLTPAQLKQTGCMLCLNNTYHLGLKPGQEVLDAVGGAHKFQGWDRNILTDSGGFQMVSLLKLARVTEEGVRFLSPHDGTPMLLTPEHSISLQNSIGSDIIMQLDDVIATTSPDHARMKEAMERSVRWLDRCIDAHKYPERQNLFCIIQGGLDLEMRKECCKQMVERDTPGIAIGGLSGGEAKDDFCEV</sequence>
<evidence type="ECO:0000259" key="2">
    <source>
        <dbReference type="Pfam" id="PF01702"/>
    </source>
</evidence>
<dbReference type="NCBIfam" id="TIGR00449">
    <property type="entry name" value="tgt_general"/>
    <property type="match status" value="1"/>
</dbReference>
<evidence type="ECO:0000256" key="1">
    <source>
        <dbReference type="ARBA" id="ARBA00022833"/>
    </source>
</evidence>
<accession>A0AAF0IK56</accession>
<evidence type="ECO:0000313" key="4">
    <source>
        <dbReference type="Proteomes" id="UP001219355"/>
    </source>
</evidence>
<dbReference type="PANTHER" id="PTHR43530:SF1">
    <property type="entry name" value="QUEUINE TRNA-RIBOSYLTRANSFERASE CATALYTIC SUBUNIT 1"/>
    <property type="match status" value="1"/>
</dbReference>
<dbReference type="Proteomes" id="UP001219355">
    <property type="component" value="Chromosome 3"/>
</dbReference>
<name>A0AAF0IK56_9EURO</name>
<reference evidence="3" key="1">
    <citation type="submission" date="2023-03" db="EMBL/GenBank/DDBJ databases">
        <title>Emydomyces testavorans Genome Sequence.</title>
        <authorList>
            <person name="Hoyer L."/>
        </authorList>
    </citation>
    <scope>NUCLEOTIDE SEQUENCE</scope>
    <source>
        <strain evidence="3">16-2883</strain>
    </source>
</reference>
<proteinExistence type="predicted"/>
<gene>
    <name evidence="3" type="ORF">PRK78_004837</name>
</gene>
<dbReference type="AlphaFoldDB" id="A0AAF0IK56"/>
<dbReference type="EMBL" id="CP120629">
    <property type="protein sequence ID" value="WEW59366.1"/>
    <property type="molecule type" value="Genomic_DNA"/>
</dbReference>
<dbReference type="GO" id="GO:0005829">
    <property type="term" value="C:cytosol"/>
    <property type="evidence" value="ECO:0007669"/>
    <property type="project" value="TreeGrafter"/>
</dbReference>
<dbReference type="PANTHER" id="PTHR43530">
    <property type="entry name" value="QUEUINE TRNA-RIBOSYLTRANSFERASE CATALYTIC SUBUNIT 1"/>
    <property type="match status" value="1"/>
</dbReference>
<keyword evidence="3" id="KW-0328">Glycosyltransferase</keyword>
<dbReference type="GO" id="GO:0008479">
    <property type="term" value="F:tRNA-guanosine(34) queuine transglycosylase activity"/>
    <property type="evidence" value="ECO:0007669"/>
    <property type="project" value="TreeGrafter"/>
</dbReference>
<protein>
    <submittedName>
        <fullName evidence="3">tRNA guanosine transglycosylase family protein</fullName>
        <ecNumber evidence="3">2.4.2.29</ecNumber>
    </submittedName>
</protein>
<dbReference type="InterPro" id="IPR036511">
    <property type="entry name" value="TGT-like_sf"/>
</dbReference>
<dbReference type="EC" id="2.4.2.29" evidence="3"/>